<comment type="caution">
    <text evidence="1">The sequence shown here is derived from an EMBL/GenBank/DDBJ whole genome shotgun (WGS) entry which is preliminary data.</text>
</comment>
<gene>
    <name evidence="1" type="ORF">H6G83_29400</name>
</gene>
<dbReference type="Proteomes" id="UP000661112">
    <property type="component" value="Unassembled WGS sequence"/>
</dbReference>
<evidence type="ECO:0000313" key="1">
    <source>
        <dbReference type="EMBL" id="MBD2504673.1"/>
    </source>
</evidence>
<keyword evidence="2" id="KW-1185">Reference proteome</keyword>
<accession>A0ABR8DDU9</accession>
<evidence type="ECO:0000313" key="2">
    <source>
        <dbReference type="Proteomes" id="UP000661112"/>
    </source>
</evidence>
<organism evidence="1 2">
    <name type="scientific">Anabaena azotica FACHB-119</name>
    <dbReference type="NCBI Taxonomy" id="947527"/>
    <lineage>
        <taxon>Bacteria</taxon>
        <taxon>Bacillati</taxon>
        <taxon>Cyanobacteriota</taxon>
        <taxon>Cyanophyceae</taxon>
        <taxon>Nostocales</taxon>
        <taxon>Nostocaceae</taxon>
        <taxon>Anabaena</taxon>
        <taxon>Anabaena azotica</taxon>
    </lineage>
</organism>
<protein>
    <submittedName>
        <fullName evidence="1">Uncharacterized protein</fullName>
    </submittedName>
</protein>
<name>A0ABR8DDU9_9NOST</name>
<dbReference type="RefSeq" id="WP_190478702.1">
    <property type="nucleotide sequence ID" value="NZ_JACJSG010000057.1"/>
</dbReference>
<proteinExistence type="predicted"/>
<sequence length="604" mass="70523">MARRPRKKAEWMRRWQLKKLTVIKDSLSTHWQERYNQLVNEFGDIEISDVSPKRLGIAISVGLVSPKSDLELESLSIEELVDFLKTWQPNSTNYWEFDEPSRSGLGDALARIAEKNPQRYAQAASQFQGLHPTYLSHLLRGLRQALNNHSQQGQIEEFNWTSVLSLCNWIAEKSEELNENQAFYDEPNNNWLEPCRTVVDLIGVVLRVNAIAIPFDFRNQVWDILRLLTQHPDPTPEREMGYHSSNHDYSNLAINTVRGEAMHTVVRYALWVRRHFEQLPESAEQLQRGFDEMPEVRQVLDEHLNLEQEPSLAIRSVYGQWFPWLVLLDPLWANQSVAKIFTQDESYGNLRLVAWESYITYCDTYNNIFDLLYEEYSYRVEQLNSTEIEEQRLTVINENLIEHLMTFYWRGKLNLDDAGGLLTRFFELASDQLRGYGIEFVGRSLKNTQNEVDPQILSTLQLLWEKRLEIARNSTGISSYATELTAFGWWFGSGKLDDFWSLTQLKEIIDLVGKVEPDFLILDRLVLLADSMPELTAECFELMIKKDKPGWSRYGWQNETKTILSKLIKSSSVKAKQIADNIIQELGRRGNWEYRELLPERRSK</sequence>
<reference evidence="1 2" key="1">
    <citation type="journal article" date="2020" name="ISME J.">
        <title>Comparative genomics reveals insights into cyanobacterial evolution and habitat adaptation.</title>
        <authorList>
            <person name="Chen M.Y."/>
            <person name="Teng W.K."/>
            <person name="Zhao L."/>
            <person name="Hu C.X."/>
            <person name="Zhou Y.K."/>
            <person name="Han B.P."/>
            <person name="Song L.R."/>
            <person name="Shu W.S."/>
        </authorList>
    </citation>
    <scope>NUCLEOTIDE SEQUENCE [LARGE SCALE GENOMIC DNA]</scope>
    <source>
        <strain evidence="1 2">FACHB-119</strain>
    </source>
</reference>
<dbReference type="EMBL" id="JACJSG010000057">
    <property type="protein sequence ID" value="MBD2504673.1"/>
    <property type="molecule type" value="Genomic_DNA"/>
</dbReference>